<feature type="region of interest" description="Disordered" evidence="1">
    <location>
        <begin position="27"/>
        <end position="46"/>
    </location>
</feature>
<protein>
    <recommendedName>
        <fullName evidence="4">AraC family transcriptional regulator</fullName>
    </recommendedName>
</protein>
<organism evidence="2 3">
    <name type="scientific">Phocaeicola acetigenes</name>
    <dbReference type="NCBI Taxonomy" id="3016083"/>
    <lineage>
        <taxon>Bacteria</taxon>
        <taxon>Pseudomonadati</taxon>
        <taxon>Bacteroidota</taxon>
        <taxon>Bacteroidia</taxon>
        <taxon>Bacteroidales</taxon>
        <taxon>Bacteroidaceae</taxon>
        <taxon>Phocaeicola</taxon>
    </lineage>
</organism>
<keyword evidence="3" id="KW-1185">Reference proteome</keyword>
<comment type="caution">
    <text evidence="2">The sequence shown here is derived from an EMBL/GenBank/DDBJ whole genome shotgun (WGS) entry which is preliminary data.</text>
</comment>
<gene>
    <name evidence="2" type="ORF">O6P32_11930</name>
</gene>
<evidence type="ECO:0008006" key="4">
    <source>
        <dbReference type="Google" id="ProtNLM"/>
    </source>
</evidence>
<evidence type="ECO:0000313" key="2">
    <source>
        <dbReference type="EMBL" id="MCZ8373405.1"/>
    </source>
</evidence>
<dbReference type="EMBL" id="JAPZVM010000012">
    <property type="protein sequence ID" value="MCZ8373405.1"/>
    <property type="molecule type" value="Genomic_DNA"/>
</dbReference>
<evidence type="ECO:0000256" key="1">
    <source>
        <dbReference type="SAM" id="MobiDB-lite"/>
    </source>
</evidence>
<evidence type="ECO:0000313" key="3">
    <source>
        <dbReference type="Proteomes" id="UP001141933"/>
    </source>
</evidence>
<dbReference type="Proteomes" id="UP001141933">
    <property type="component" value="Unassembled WGS sequence"/>
</dbReference>
<reference evidence="2" key="1">
    <citation type="submission" date="2022-12" db="EMBL/GenBank/DDBJ databases">
        <title>Phocaeicola acetigenes sp. nov., isolated feces from a healthy human.</title>
        <authorList>
            <person name="Do H."/>
            <person name="Ha Y.B."/>
            <person name="Kim J.-S."/>
            <person name="Suh M.K."/>
            <person name="Kim H.S."/>
            <person name="Lee J.-S."/>
        </authorList>
    </citation>
    <scope>NUCLEOTIDE SEQUENCE</scope>
    <source>
        <strain evidence="2">KGMB11183</strain>
    </source>
</reference>
<name>A0ABT4PK22_9BACT</name>
<proteinExistence type="predicted"/>
<sequence length="91" mass="10598">MLHKPEALIDREDNICHKTGFSLHERKMPRKKIMQKRKETDMSTQQPDSLMGIMLEYFRHASQLPISTLCSEAGISTKTYLKLKKKIILPL</sequence>
<dbReference type="RefSeq" id="WP_269878737.1">
    <property type="nucleotide sequence ID" value="NZ_JAPZVM010000012.1"/>
</dbReference>
<accession>A0ABT4PK22</accession>